<evidence type="ECO:0000313" key="7">
    <source>
        <dbReference type="EMBL" id="PIC43624.1"/>
    </source>
</evidence>
<dbReference type="OrthoDB" id="5877798at2759"/>
<dbReference type="SUPFAM" id="SSF57903">
    <property type="entry name" value="FYVE/PHD zinc finger"/>
    <property type="match status" value="1"/>
</dbReference>
<dbReference type="Gene3D" id="3.30.40.10">
    <property type="entry name" value="Zinc/RING finger domain, C3HC4 (zinc finger)"/>
    <property type="match status" value="1"/>
</dbReference>
<dbReference type="InterPro" id="IPR001965">
    <property type="entry name" value="Znf_PHD"/>
</dbReference>
<evidence type="ECO:0000256" key="5">
    <source>
        <dbReference type="SAM" id="MobiDB-lite"/>
    </source>
</evidence>
<sequence>MTERRSDRIASKPTNEVVEIIRCPCKSTEEGEDVMIECEECKSWQHAKCMGIRPDVVADTRNYRCEECEPSRKTPKRVPKRTSRGSGDAKSKSLFLTGKSSKFTIFFKKPQKSPIFQPPTPRNRFAPFSTDFSAVLEFFAEKTEKIEKPLVMQKAMAEFKALKNHERKPADLIWSFRHKLAPILHTFEQFDDETIVRIYFGTSSPVDMGFLEKLKTSAQIELDTGRRITFYKSATLELRGRHMAQRRRRRAVRRPTTPPESDGSEDEGLEDVTPAEKRQALMPSEGIVKTEIQDADFYSNHNVSAYQNSMTTSSSGISNFGNFGISNPMIPVPPIQGSSEFLLAMSNFVNSMTGMVNAQTELMRTTIEQKRPCLSPKTSGDIPSTSSEFSSSPRPLSSLFLKFVRTCIHHLPNASQNALLQCVNRKIDAYNGFQPSEDVKIQTIKIKTALQLIYSLLTSSGTSEGSSSAVKTKNFMAIMDEFISEDCHVDSELLDLQTRIRRAESREISVKSVQNALESALGIVVPMDIPEKREK</sequence>
<dbReference type="PROSITE" id="PS01359">
    <property type="entry name" value="ZF_PHD_1"/>
    <property type="match status" value="1"/>
</dbReference>
<feature type="compositionally biased region" description="Basic residues" evidence="5">
    <location>
        <begin position="241"/>
        <end position="253"/>
    </location>
</feature>
<keyword evidence="3" id="KW-0862">Zinc</keyword>
<evidence type="ECO:0000259" key="6">
    <source>
        <dbReference type="PROSITE" id="PS50016"/>
    </source>
</evidence>
<dbReference type="EMBL" id="PDUG01000002">
    <property type="protein sequence ID" value="PIC43624.1"/>
    <property type="molecule type" value="Genomic_DNA"/>
</dbReference>
<organism evidence="7 8">
    <name type="scientific">Caenorhabditis nigoni</name>
    <dbReference type="NCBI Taxonomy" id="1611254"/>
    <lineage>
        <taxon>Eukaryota</taxon>
        <taxon>Metazoa</taxon>
        <taxon>Ecdysozoa</taxon>
        <taxon>Nematoda</taxon>
        <taxon>Chromadorea</taxon>
        <taxon>Rhabditida</taxon>
        <taxon>Rhabditina</taxon>
        <taxon>Rhabditomorpha</taxon>
        <taxon>Rhabditoidea</taxon>
        <taxon>Rhabditidae</taxon>
        <taxon>Peloderinae</taxon>
        <taxon>Caenorhabditis</taxon>
    </lineage>
</organism>
<keyword evidence="2 4" id="KW-0863">Zinc-finger</keyword>
<accession>A0A2G5UVT2</accession>
<dbReference type="InterPro" id="IPR019787">
    <property type="entry name" value="Znf_PHD-finger"/>
</dbReference>
<dbReference type="SMART" id="SM00249">
    <property type="entry name" value="PHD"/>
    <property type="match status" value="1"/>
</dbReference>
<reference evidence="8" key="1">
    <citation type="submission" date="2017-10" db="EMBL/GenBank/DDBJ databases">
        <title>Rapid genome shrinkage in a self-fertile nematode reveals novel sperm competition proteins.</title>
        <authorList>
            <person name="Yin D."/>
            <person name="Schwarz E.M."/>
            <person name="Thomas C.G."/>
            <person name="Felde R.L."/>
            <person name="Korf I.F."/>
            <person name="Cutter A.D."/>
            <person name="Schartner C.M."/>
            <person name="Ralston E.J."/>
            <person name="Meyer B.J."/>
            <person name="Haag E.S."/>
        </authorList>
    </citation>
    <scope>NUCLEOTIDE SEQUENCE [LARGE SCALE GENOMIC DNA]</scope>
    <source>
        <strain evidence="8">JU1422</strain>
    </source>
</reference>
<dbReference type="InterPro" id="IPR013083">
    <property type="entry name" value="Znf_RING/FYVE/PHD"/>
</dbReference>
<comment type="caution">
    <text evidence="7">The sequence shown here is derived from an EMBL/GenBank/DDBJ whole genome shotgun (WGS) entry which is preliminary data.</text>
</comment>
<keyword evidence="1" id="KW-0479">Metal-binding</keyword>
<evidence type="ECO:0000256" key="2">
    <source>
        <dbReference type="ARBA" id="ARBA00022771"/>
    </source>
</evidence>
<feature type="domain" description="PHD-type" evidence="6">
    <location>
        <begin position="20"/>
        <end position="71"/>
    </location>
</feature>
<evidence type="ECO:0000256" key="4">
    <source>
        <dbReference type="PROSITE-ProRule" id="PRU00146"/>
    </source>
</evidence>
<dbReference type="STRING" id="1611254.A0A2G5UVT2"/>
<evidence type="ECO:0000256" key="3">
    <source>
        <dbReference type="ARBA" id="ARBA00022833"/>
    </source>
</evidence>
<dbReference type="InterPro" id="IPR019786">
    <property type="entry name" value="Zinc_finger_PHD-type_CS"/>
</dbReference>
<proteinExistence type="predicted"/>
<name>A0A2G5UVT2_9PELO</name>
<feature type="region of interest" description="Disordered" evidence="5">
    <location>
        <begin position="70"/>
        <end position="92"/>
    </location>
</feature>
<dbReference type="AlphaFoldDB" id="A0A2G5UVT2"/>
<keyword evidence="8" id="KW-1185">Reference proteome</keyword>
<dbReference type="GO" id="GO:0008270">
    <property type="term" value="F:zinc ion binding"/>
    <property type="evidence" value="ECO:0007669"/>
    <property type="project" value="UniProtKB-KW"/>
</dbReference>
<dbReference type="InterPro" id="IPR006570">
    <property type="entry name" value="SPK_dom"/>
</dbReference>
<feature type="compositionally biased region" description="Basic residues" evidence="5">
    <location>
        <begin position="73"/>
        <end position="83"/>
    </location>
</feature>
<feature type="region of interest" description="Disordered" evidence="5">
    <location>
        <begin position="241"/>
        <end position="271"/>
    </location>
</feature>
<dbReference type="SMART" id="SM00583">
    <property type="entry name" value="SPK"/>
    <property type="match status" value="1"/>
</dbReference>
<evidence type="ECO:0000313" key="8">
    <source>
        <dbReference type="Proteomes" id="UP000230233"/>
    </source>
</evidence>
<dbReference type="PANTHER" id="PTHR23362">
    <property type="entry name" value="L-PLASTIN-RELATED"/>
    <property type="match status" value="1"/>
</dbReference>
<dbReference type="Pfam" id="PF04435">
    <property type="entry name" value="SPK"/>
    <property type="match status" value="1"/>
</dbReference>
<dbReference type="Pfam" id="PF20826">
    <property type="entry name" value="PHD_5"/>
    <property type="match status" value="1"/>
</dbReference>
<protein>
    <recommendedName>
        <fullName evidence="6">PHD-type domain-containing protein</fullName>
    </recommendedName>
</protein>
<gene>
    <name evidence="7" type="primary">Cnig_chr_II.g4293</name>
    <name evidence="7" type="ORF">B9Z55_004293</name>
</gene>
<dbReference type="PANTHER" id="PTHR23362:SF0">
    <property type="entry name" value="CALPONIN-HOMOLOGY (CH) DOMAIN-CONTAINING PROTEIN-RELATED"/>
    <property type="match status" value="1"/>
</dbReference>
<dbReference type="InterPro" id="IPR053315">
    <property type="entry name" value="Peptidase_C14A"/>
</dbReference>
<dbReference type="PROSITE" id="PS50016">
    <property type="entry name" value="ZF_PHD_2"/>
    <property type="match status" value="1"/>
</dbReference>
<evidence type="ECO:0000256" key="1">
    <source>
        <dbReference type="ARBA" id="ARBA00022723"/>
    </source>
</evidence>
<dbReference type="Proteomes" id="UP000230233">
    <property type="component" value="Chromosome II"/>
</dbReference>
<dbReference type="InterPro" id="IPR011011">
    <property type="entry name" value="Znf_FYVE_PHD"/>
</dbReference>